<reference evidence="3" key="1">
    <citation type="submission" date="2025-08" db="UniProtKB">
        <authorList>
            <consortium name="RefSeq"/>
        </authorList>
    </citation>
    <scope>IDENTIFICATION</scope>
</reference>
<dbReference type="GeneID" id="112047310"/>
<sequence>MLGIVLCVHIAFLGIAFGDLTGTTSSGAFGDGARGNCTCGGFPTPSPAADQLPLLSQSPGLVVACTEEGDSTCKSLCLALAMAAKAKGPEILCNRLGNADDLKLSAFYQACDKPWTYADMSADEPLCCEDSKVKVCESSAKTGTTDAVVV</sequence>
<feature type="chain" id="PRO_5045274441" evidence="1">
    <location>
        <begin position="19"/>
        <end position="150"/>
    </location>
</feature>
<dbReference type="AlphaFoldDB" id="A0A6J1N4Z6"/>
<gene>
    <name evidence="3" type="primary">LOC112047310</name>
</gene>
<feature type="signal peptide" evidence="1">
    <location>
        <begin position="1"/>
        <end position="18"/>
    </location>
</feature>
<protein>
    <submittedName>
        <fullName evidence="3">Uncharacterized protein LOC112047310</fullName>
    </submittedName>
</protein>
<evidence type="ECO:0000256" key="1">
    <source>
        <dbReference type="SAM" id="SignalP"/>
    </source>
</evidence>
<dbReference type="Proteomes" id="UP001652582">
    <property type="component" value="Chromosome 4"/>
</dbReference>
<proteinExistence type="predicted"/>
<name>A0A6J1N4Z6_BICAN</name>
<organism evidence="2 3">
    <name type="scientific">Bicyclus anynana</name>
    <name type="common">Squinting bush brown butterfly</name>
    <dbReference type="NCBI Taxonomy" id="110368"/>
    <lineage>
        <taxon>Eukaryota</taxon>
        <taxon>Metazoa</taxon>
        <taxon>Ecdysozoa</taxon>
        <taxon>Arthropoda</taxon>
        <taxon>Hexapoda</taxon>
        <taxon>Insecta</taxon>
        <taxon>Pterygota</taxon>
        <taxon>Neoptera</taxon>
        <taxon>Endopterygota</taxon>
        <taxon>Lepidoptera</taxon>
        <taxon>Glossata</taxon>
        <taxon>Ditrysia</taxon>
        <taxon>Papilionoidea</taxon>
        <taxon>Nymphalidae</taxon>
        <taxon>Satyrinae</taxon>
        <taxon>Satyrini</taxon>
        <taxon>Mycalesina</taxon>
        <taxon>Bicyclus</taxon>
    </lineage>
</organism>
<dbReference type="KEGG" id="bany:112047310"/>
<dbReference type="OrthoDB" id="7643562at2759"/>
<keyword evidence="2" id="KW-1185">Reference proteome</keyword>
<dbReference type="RefSeq" id="XP_023940162.2">
    <property type="nucleotide sequence ID" value="XM_024084394.2"/>
</dbReference>
<keyword evidence="1" id="KW-0732">Signal</keyword>
<accession>A0A6J1N4Z6</accession>
<evidence type="ECO:0000313" key="3">
    <source>
        <dbReference type="RefSeq" id="XP_023940162.2"/>
    </source>
</evidence>
<evidence type="ECO:0000313" key="2">
    <source>
        <dbReference type="Proteomes" id="UP001652582"/>
    </source>
</evidence>